<evidence type="ECO:0000313" key="7">
    <source>
        <dbReference type="Proteomes" id="UP000284731"/>
    </source>
</evidence>
<organism evidence="6 7">
    <name type="scientific">Solobacterium moorei</name>
    <dbReference type="NCBI Taxonomy" id="102148"/>
    <lineage>
        <taxon>Bacteria</taxon>
        <taxon>Bacillati</taxon>
        <taxon>Bacillota</taxon>
        <taxon>Erysipelotrichia</taxon>
        <taxon>Erysipelotrichales</taxon>
        <taxon>Erysipelotrichaceae</taxon>
        <taxon>Solobacterium</taxon>
    </lineage>
</organism>
<dbReference type="AlphaFoldDB" id="A0A412PER3"/>
<dbReference type="PANTHER" id="PTHR37306">
    <property type="entry name" value="COLICIN V PRODUCTION PROTEIN"/>
    <property type="match status" value="1"/>
</dbReference>
<gene>
    <name evidence="6" type="ORF">DWX20_04890</name>
</gene>
<evidence type="ECO:0000256" key="2">
    <source>
        <dbReference type="ARBA" id="ARBA00022692"/>
    </source>
</evidence>
<keyword evidence="4 5" id="KW-0472">Membrane</keyword>
<reference evidence="6 7" key="1">
    <citation type="submission" date="2018-08" db="EMBL/GenBank/DDBJ databases">
        <title>A genome reference for cultivated species of the human gut microbiota.</title>
        <authorList>
            <person name="Zou Y."/>
            <person name="Xue W."/>
            <person name="Luo G."/>
        </authorList>
    </citation>
    <scope>NUCLEOTIDE SEQUENCE [LARGE SCALE GENOMIC DNA]</scope>
    <source>
        <strain evidence="6 7">AF18-46</strain>
    </source>
</reference>
<dbReference type="InterPro" id="IPR003825">
    <property type="entry name" value="Colicin-V_CvpA"/>
</dbReference>
<feature type="transmembrane region" description="Helical" evidence="5">
    <location>
        <begin position="6"/>
        <end position="24"/>
    </location>
</feature>
<evidence type="ECO:0000256" key="3">
    <source>
        <dbReference type="ARBA" id="ARBA00022989"/>
    </source>
</evidence>
<accession>A0A412PER3</accession>
<dbReference type="PANTHER" id="PTHR37306:SF1">
    <property type="entry name" value="COLICIN V PRODUCTION PROTEIN"/>
    <property type="match status" value="1"/>
</dbReference>
<keyword evidence="3 5" id="KW-1133">Transmembrane helix</keyword>
<evidence type="ECO:0000313" key="6">
    <source>
        <dbReference type="EMBL" id="RGT56146.1"/>
    </source>
</evidence>
<dbReference type="GO" id="GO:0009403">
    <property type="term" value="P:toxin biosynthetic process"/>
    <property type="evidence" value="ECO:0007669"/>
    <property type="project" value="InterPro"/>
</dbReference>
<evidence type="ECO:0000256" key="4">
    <source>
        <dbReference type="ARBA" id="ARBA00023136"/>
    </source>
</evidence>
<dbReference type="EMBL" id="QRWX01000002">
    <property type="protein sequence ID" value="RGT56146.1"/>
    <property type="molecule type" value="Genomic_DNA"/>
</dbReference>
<feature type="transmembrane region" description="Helical" evidence="5">
    <location>
        <begin position="115"/>
        <end position="143"/>
    </location>
</feature>
<feature type="transmembrane region" description="Helical" evidence="5">
    <location>
        <begin position="36"/>
        <end position="62"/>
    </location>
</feature>
<dbReference type="GO" id="GO:0016020">
    <property type="term" value="C:membrane"/>
    <property type="evidence" value="ECO:0007669"/>
    <property type="project" value="UniProtKB-SubCell"/>
</dbReference>
<dbReference type="Proteomes" id="UP000284731">
    <property type="component" value="Unassembled WGS sequence"/>
</dbReference>
<comment type="caution">
    <text evidence="6">The sequence shown here is derived from an EMBL/GenBank/DDBJ whole genome shotgun (WGS) entry which is preliminary data.</text>
</comment>
<protein>
    <submittedName>
        <fullName evidence="6">CvpA family protein</fullName>
    </submittedName>
</protein>
<name>A0A412PER3_9FIRM</name>
<sequence length="219" mass="24508">MFTLQENWAIYFSAFIVIFFILKAAQGYNTGILRRLIGLVGSIISYWVAWILCGVFAKYVNIVPSKFIGLAGSPFEEIAKTYVNQIAWFILLFLILRVLFFIVDRIAKGVHKVPGIHAVSAILGAAFGVLEAFVWTVVITVFLCTPLFKNGSYIVENSLFKQVNQVTEMVAKDYLGPLFSSEGFSKIGDGTKSLTDLQRNAVENWLKDNGFVDESKQIK</sequence>
<proteinExistence type="predicted"/>
<comment type="subcellular location">
    <subcellularLocation>
        <location evidence="1">Membrane</location>
        <topology evidence="1">Multi-pass membrane protein</topology>
    </subcellularLocation>
</comment>
<feature type="transmembrane region" description="Helical" evidence="5">
    <location>
        <begin position="82"/>
        <end position="103"/>
    </location>
</feature>
<evidence type="ECO:0000256" key="5">
    <source>
        <dbReference type="SAM" id="Phobius"/>
    </source>
</evidence>
<evidence type="ECO:0000256" key="1">
    <source>
        <dbReference type="ARBA" id="ARBA00004141"/>
    </source>
</evidence>
<keyword evidence="2 5" id="KW-0812">Transmembrane</keyword>
<dbReference type="RefSeq" id="WP_118764698.1">
    <property type="nucleotide sequence ID" value="NZ_CABJCF010000002.1"/>
</dbReference>
<dbReference type="Pfam" id="PF02674">
    <property type="entry name" value="Colicin_V"/>
    <property type="match status" value="1"/>
</dbReference>